<reference evidence="1 2" key="1">
    <citation type="journal article" date="2015" name="BMC Genomics">
        <title>The genome of the truffle-parasite Tolypocladium ophioglossoides and the evolution of antifungal peptaibiotics.</title>
        <authorList>
            <person name="Quandt C.A."/>
            <person name="Bushley K.E."/>
            <person name="Spatafora J.W."/>
        </authorList>
    </citation>
    <scope>NUCLEOTIDE SEQUENCE [LARGE SCALE GENOMIC DNA]</scope>
    <source>
        <strain evidence="1 2">CBS 100239</strain>
    </source>
</reference>
<proteinExistence type="predicted"/>
<keyword evidence="2" id="KW-1185">Reference proteome</keyword>
<accession>A0A0L0N2S1</accession>
<dbReference type="OrthoDB" id="3552888at2759"/>
<protein>
    <submittedName>
        <fullName evidence="1">Uncharacterized protein</fullName>
    </submittedName>
</protein>
<feature type="non-terminal residue" evidence="1">
    <location>
        <position position="1"/>
    </location>
</feature>
<dbReference type="PANTHER" id="PTHR35605">
    <property type="entry name" value="ECP2 EFFECTOR PROTEIN DOMAIN-CONTAINING PROTEIN-RELATED"/>
    <property type="match status" value="1"/>
</dbReference>
<dbReference type="EMBL" id="LFRF01000026">
    <property type="protein sequence ID" value="KND88423.1"/>
    <property type="molecule type" value="Genomic_DNA"/>
</dbReference>
<dbReference type="PANTHER" id="PTHR35605:SF1">
    <property type="entry name" value="ECP2 EFFECTOR PROTEIN DOMAIN-CONTAINING PROTEIN-RELATED"/>
    <property type="match status" value="1"/>
</dbReference>
<organism evidence="1 2">
    <name type="scientific">Tolypocladium ophioglossoides (strain CBS 100239)</name>
    <name type="common">Snaketongue truffleclub</name>
    <name type="synonym">Elaphocordyceps ophioglossoides</name>
    <dbReference type="NCBI Taxonomy" id="1163406"/>
    <lineage>
        <taxon>Eukaryota</taxon>
        <taxon>Fungi</taxon>
        <taxon>Dikarya</taxon>
        <taxon>Ascomycota</taxon>
        <taxon>Pezizomycotina</taxon>
        <taxon>Sordariomycetes</taxon>
        <taxon>Hypocreomycetidae</taxon>
        <taxon>Hypocreales</taxon>
        <taxon>Ophiocordycipitaceae</taxon>
        <taxon>Tolypocladium</taxon>
    </lineage>
</organism>
<comment type="caution">
    <text evidence="1">The sequence shown here is derived from an EMBL/GenBank/DDBJ whole genome shotgun (WGS) entry which is preliminary data.</text>
</comment>
<evidence type="ECO:0000313" key="1">
    <source>
        <dbReference type="EMBL" id="KND88423.1"/>
    </source>
</evidence>
<name>A0A0L0N2S1_TOLOC</name>
<dbReference type="Proteomes" id="UP000036947">
    <property type="component" value="Unassembled WGS sequence"/>
</dbReference>
<gene>
    <name evidence="1" type="ORF">TOPH_06944</name>
</gene>
<dbReference type="STRING" id="1163406.A0A0L0N2S1"/>
<feature type="non-terminal residue" evidence="1">
    <location>
        <position position="109"/>
    </location>
</feature>
<sequence>DAEYFCSESTWGQPTQRGYDDALTYLRSIGGHPHMTPGPSACSRVSCSYNTGVWMCNDTPHDKYLISFGSVVDGMIFIWQHCWPTVWSENGGQVFHWTGWNVVMGTADC</sequence>
<dbReference type="AlphaFoldDB" id="A0A0L0N2S1"/>
<evidence type="ECO:0000313" key="2">
    <source>
        <dbReference type="Proteomes" id="UP000036947"/>
    </source>
</evidence>